<dbReference type="PRINTS" id="PR00261">
    <property type="entry name" value="LDLRECEPTOR"/>
</dbReference>
<name>A0A817YIN9_9BILA</name>
<sequence length="1731" mass="200055">MTVHSIILIVLALLIQSHGCILLYETENNESAEYKDCVYYNSEDDSTIKYCFRYINSSILQTPYTNCTTNGEQRFFQDLLANNVSPITILTWSSSIEMVDKYAYFFYNRSVVLNTNDFLCNCTRRGSFGKYCEYELLFGALSVSDSFLIQFEIKKDITENQRWAKIVCYETLSCNFGMLCLDWRNVCDGEQQCIDGLDEENCDKLEFNECDEDEYRCSNGMCITELYFLDGDPDCMDHSDEAYIEGPTCYIKPYTFVCDEYKGIRELWSCGDGELVASHVQLPFQTLIPLIQHCNNLRNINHMCETLRDEAAWTLSSGTCEFERGYDDPRFNITTIKTNATEACTYLLRCALTNGFERDCPCGKTVSCKELMLSLCPNPEMIPYQNLGLIRPYIFFFYSVQDEYSDKVPTHFLVLGSIQCHGYLGQVSQTEKPVYLTYNIDFIRNGMRDESFCGSHFIERNTSSLVNFFPINCWNDSYTFSKRRYYSTNVCWNSHICISPYRMNDGHTDCPLADDEDRSIAISTCTKLRQYRLQCSSTEPLCLLPYAIANRFAECTNKFDLYVYGSGTLLRDIVCKNRNDDGCRFLREYIEQSSINKTIKYEDKHLIERVPHHAYCNSHWDMNPPIDEHPAFCKEWLCPEGSFRCKSNQCIPVEWVCDGEWDCSDASDEQGIFIYVNVWNLNQNIENLRQIIESCTKQYTTQPFSSKCNVSIEFPCLLANVTNPIDIVKNRPCIDLALIGDGISHCYGDLDERNTASGCLTRMKGFDFRCTYPPRCISHVMICIERCANREDDQHLCFHKTQNDSCGGRSDVICLNGRCIPNARCNRTNECPYGEDEYWCSFYENRVGYRLDKHEEYKKLQHKIHWLSFPFKVKNTSSSFNKADYLVSRAKRFIADRNYMNGSFLCNRGLAVRVGTSIRCLCSGTYYGNYCEYFSDRITIITHVNFTHTDYDQSTKRSAVIKVIALLLFEDEKIIDSYEFNAIPELEKIYYTKHKFQLVYSRSDPFLKHKRERYFNRTDITNNHPYVVHFEAFELTINETRALVAWNFPIYFDYLPSFRLATPLKFPETYLNPIHNPCISITCNSNSICIPFFSNQKWSYFCSCKSGFYGHDCKLFDRDCSGYCFLGSICRPNGRPLLSNNKQPLCICPQNRFGPRCNLKYDDCQSDPCRNNGTCYQTFDLSGMRPFACICHQHFYGDMCQYEKSSINIQLETVVLLNTTLASVVQHYDVDNITFELILRQQQWFSGTPSHIHLRHSQIEAPVLGILKLHVSLTSANYYILYIKPDRLIKNIISTPEYCPHVSSLLKNDDGIPLAFKYHQICRNDSFRLCFYDATYFCLCQSSRMQADCFNYDTFLDQCDSCLSDGKCVQGDPQDFNDFICLCPYCHSGRLCEFSMQPFTLTLDSLLALDRLPVQLMYIIIAFVIFIVGFFNNFLSIVTFQRAKPLKTSVGNWLFAVTIINQCALFCFLIKLIHISLGSTVGLTNNAWCKAINYLLDVFTRTTFWLTSWITVDRLLMIIFPTLPIIKNPGIAIWSSIVTLISLSAMHIHDIFFSISIRQPDSNISLCVINFGHQPAVAEYNRLSTSLHYIVPFLLQTVSIILLIVLVTRQRTKTAGHHVTLRQIMKKQLMAQKELFVTSSIIVLSALPQVILSFSLTCRTLMSWQRHGLLIAYFLSYAPQTLSFLVHVIPSTNYKQEFHQSSVAMSLQNWFKPTSKHNNSFLTNNKPKRNS</sequence>
<feature type="disulfide bond" evidence="7">
    <location>
        <begin position="1191"/>
        <end position="1200"/>
    </location>
</feature>
<feature type="chain" id="PRO_5032970085" description="G-protein coupled receptors family 1 profile domain-containing protein" evidence="10">
    <location>
        <begin position="20"/>
        <end position="1731"/>
    </location>
</feature>
<feature type="transmembrane region" description="Helical" evidence="9">
    <location>
        <begin position="1533"/>
        <end position="1555"/>
    </location>
</feature>
<comment type="caution">
    <text evidence="7">Lacks conserved residue(s) required for the propagation of feature annotation.</text>
</comment>
<dbReference type="PROSITE" id="PS00022">
    <property type="entry name" value="EGF_1"/>
    <property type="match status" value="4"/>
</dbReference>
<dbReference type="GO" id="GO:0016192">
    <property type="term" value="P:vesicle-mediated transport"/>
    <property type="evidence" value="ECO:0007669"/>
    <property type="project" value="UniProtKB-ARBA"/>
</dbReference>
<feature type="disulfide bond" evidence="8">
    <location>
        <begin position="645"/>
        <end position="663"/>
    </location>
</feature>
<feature type="transmembrane region" description="Helical" evidence="9">
    <location>
        <begin position="1416"/>
        <end position="1440"/>
    </location>
</feature>
<dbReference type="SMART" id="SM00192">
    <property type="entry name" value="LDLa"/>
    <property type="match status" value="6"/>
</dbReference>
<keyword evidence="2 9" id="KW-0812">Transmembrane</keyword>
<keyword evidence="10" id="KW-0732">Signal</keyword>
<dbReference type="PANTHER" id="PTHR24270:SF8">
    <property type="entry name" value="LD11117P-RELATED"/>
    <property type="match status" value="1"/>
</dbReference>
<dbReference type="InterPro" id="IPR050685">
    <property type="entry name" value="LDLR"/>
</dbReference>
<feature type="disulfide bond" evidence="8">
    <location>
        <begin position="210"/>
        <end position="222"/>
    </location>
</feature>
<feature type="domain" description="EGF-like" evidence="11">
    <location>
        <begin position="1160"/>
        <end position="1201"/>
    </location>
</feature>
<dbReference type="Pfam" id="PF00057">
    <property type="entry name" value="Ldl_recept_a"/>
    <property type="match status" value="2"/>
</dbReference>
<dbReference type="Gene3D" id="2.10.25.10">
    <property type="entry name" value="Laminin"/>
    <property type="match status" value="1"/>
</dbReference>
<feature type="domain" description="EGF-like" evidence="11">
    <location>
        <begin position="1074"/>
        <end position="1114"/>
    </location>
</feature>
<evidence type="ECO:0000313" key="13">
    <source>
        <dbReference type="EMBL" id="CAF3380850.1"/>
    </source>
</evidence>
<gene>
    <name evidence="13" type="ORF">GRG538_LOCUS8185</name>
</gene>
<evidence type="ECO:0000256" key="3">
    <source>
        <dbReference type="ARBA" id="ARBA00022737"/>
    </source>
</evidence>
<feature type="disulfide bond" evidence="7">
    <location>
        <begin position="1104"/>
        <end position="1113"/>
    </location>
</feature>
<keyword evidence="5 9" id="KW-0472">Membrane</keyword>
<dbReference type="SUPFAM" id="SSF57196">
    <property type="entry name" value="EGF/Laminin"/>
    <property type="match status" value="1"/>
</dbReference>
<evidence type="ECO:0000259" key="11">
    <source>
        <dbReference type="PROSITE" id="PS50026"/>
    </source>
</evidence>
<evidence type="ECO:0000256" key="5">
    <source>
        <dbReference type="ARBA" id="ARBA00023136"/>
    </source>
</evidence>
<evidence type="ECO:0000259" key="12">
    <source>
        <dbReference type="PROSITE" id="PS50262"/>
    </source>
</evidence>
<feature type="transmembrane region" description="Helical" evidence="9">
    <location>
        <begin position="1452"/>
        <end position="1473"/>
    </location>
</feature>
<feature type="domain" description="G-protein coupled receptors family 1 profile" evidence="12">
    <location>
        <begin position="1432"/>
        <end position="1687"/>
    </location>
</feature>
<evidence type="ECO:0000256" key="4">
    <source>
        <dbReference type="ARBA" id="ARBA00022989"/>
    </source>
</evidence>
<dbReference type="InterPro" id="IPR000742">
    <property type="entry name" value="EGF"/>
</dbReference>
<evidence type="ECO:0000256" key="10">
    <source>
        <dbReference type="SAM" id="SignalP"/>
    </source>
</evidence>
<dbReference type="PROSITE" id="PS50026">
    <property type="entry name" value="EGF_3"/>
    <property type="match status" value="4"/>
</dbReference>
<evidence type="ECO:0008006" key="15">
    <source>
        <dbReference type="Google" id="ProtNLM"/>
    </source>
</evidence>
<feature type="disulfide bond" evidence="8">
    <location>
        <begin position="638"/>
        <end position="650"/>
    </location>
</feature>
<comment type="caution">
    <text evidence="13">The sequence shown here is derived from an EMBL/GenBank/DDBJ whole genome shotgun (WGS) entry which is preliminary data.</text>
</comment>
<comment type="subcellular location">
    <subcellularLocation>
        <location evidence="1">Membrane</location>
        <topology evidence="1">Single-pass membrane protein</topology>
    </subcellularLocation>
</comment>
<dbReference type="InterPro" id="IPR017452">
    <property type="entry name" value="GPCR_Rhodpsn_7TM"/>
</dbReference>
<reference evidence="13" key="1">
    <citation type="submission" date="2021-02" db="EMBL/GenBank/DDBJ databases">
        <authorList>
            <person name="Nowell W R."/>
        </authorList>
    </citation>
    <scope>NUCLEOTIDE SEQUENCE</scope>
</reference>
<feature type="disulfide bond" evidence="7">
    <location>
        <begin position="1120"/>
        <end position="1130"/>
    </location>
</feature>
<keyword evidence="7" id="KW-0245">EGF-like domain</keyword>
<feature type="transmembrane region" description="Helical" evidence="9">
    <location>
        <begin position="1668"/>
        <end position="1689"/>
    </location>
</feature>
<feature type="disulfide bond" evidence="8">
    <location>
        <begin position="187"/>
        <end position="202"/>
    </location>
</feature>
<dbReference type="PROSITE" id="PS01186">
    <property type="entry name" value="EGF_2"/>
    <property type="match status" value="1"/>
</dbReference>
<feature type="disulfide bond" evidence="8">
    <location>
        <begin position="217"/>
        <end position="235"/>
    </location>
</feature>
<feature type="disulfide bond" evidence="7">
    <location>
        <begin position="1383"/>
        <end position="1392"/>
    </location>
</feature>
<evidence type="ECO:0000313" key="14">
    <source>
        <dbReference type="Proteomes" id="UP000663872"/>
    </source>
</evidence>
<feature type="transmembrane region" description="Helical" evidence="9">
    <location>
        <begin position="1635"/>
        <end position="1656"/>
    </location>
</feature>
<feature type="disulfide bond" evidence="7">
    <location>
        <begin position="1148"/>
        <end position="1157"/>
    </location>
</feature>
<dbReference type="CDD" id="cd00637">
    <property type="entry name" value="7tm_classA_rhodopsin-like"/>
    <property type="match status" value="1"/>
</dbReference>
<dbReference type="SMART" id="SM00181">
    <property type="entry name" value="EGF"/>
    <property type="match status" value="5"/>
</dbReference>
<protein>
    <recommendedName>
        <fullName evidence="15">G-protein coupled receptors family 1 profile domain-containing protein</fullName>
    </recommendedName>
</protein>
<dbReference type="CDD" id="cd00112">
    <property type="entry name" value="LDLa"/>
    <property type="match status" value="3"/>
</dbReference>
<dbReference type="SUPFAM" id="SSF57424">
    <property type="entry name" value="LDL receptor-like module"/>
    <property type="match status" value="2"/>
</dbReference>
<feature type="disulfide bond" evidence="8">
    <location>
        <begin position="825"/>
        <end position="840"/>
    </location>
</feature>
<feature type="transmembrane region" description="Helical" evidence="9">
    <location>
        <begin position="1504"/>
        <end position="1526"/>
    </location>
</feature>
<dbReference type="PROSITE" id="PS50262">
    <property type="entry name" value="G_PROTEIN_RECEP_F1_2"/>
    <property type="match status" value="1"/>
</dbReference>
<dbReference type="Gene3D" id="4.10.400.10">
    <property type="entry name" value="Low-density Lipoprotein Receptor"/>
    <property type="match status" value="3"/>
</dbReference>
<dbReference type="PROSITE" id="PS50068">
    <property type="entry name" value="LDLRA_2"/>
    <property type="match status" value="4"/>
</dbReference>
<dbReference type="InterPro" id="IPR002172">
    <property type="entry name" value="LDrepeatLR_classA_rpt"/>
</dbReference>
<accession>A0A817YIN9</accession>
<keyword evidence="6 7" id="KW-1015">Disulfide bond</keyword>
<evidence type="ECO:0000256" key="8">
    <source>
        <dbReference type="PROSITE-ProRule" id="PRU00124"/>
    </source>
</evidence>
<feature type="domain" description="EGF-like" evidence="11">
    <location>
        <begin position="1116"/>
        <end position="1158"/>
    </location>
</feature>
<feature type="signal peptide" evidence="10">
    <location>
        <begin position="1"/>
        <end position="19"/>
    </location>
</feature>
<feature type="domain" description="EGF-like" evidence="11">
    <location>
        <begin position="1355"/>
        <end position="1393"/>
    </location>
</feature>
<feature type="transmembrane region" description="Helical" evidence="9">
    <location>
        <begin position="1589"/>
        <end position="1608"/>
    </location>
</feature>
<dbReference type="PANTHER" id="PTHR24270">
    <property type="entry name" value="LOW-DENSITY LIPOPROTEIN RECEPTOR-RELATED"/>
    <property type="match status" value="1"/>
</dbReference>
<dbReference type="SUPFAM" id="SSF81321">
    <property type="entry name" value="Family A G protein-coupled receptor-like"/>
    <property type="match status" value="1"/>
</dbReference>
<dbReference type="EMBL" id="CAJNYT010000879">
    <property type="protein sequence ID" value="CAF3380850.1"/>
    <property type="molecule type" value="Genomic_DNA"/>
</dbReference>
<organism evidence="13 14">
    <name type="scientific">Rotaria socialis</name>
    <dbReference type="NCBI Taxonomy" id="392032"/>
    <lineage>
        <taxon>Eukaryota</taxon>
        <taxon>Metazoa</taxon>
        <taxon>Spiralia</taxon>
        <taxon>Gnathifera</taxon>
        <taxon>Rotifera</taxon>
        <taxon>Eurotatoria</taxon>
        <taxon>Bdelloidea</taxon>
        <taxon>Philodinida</taxon>
        <taxon>Philodinidae</taxon>
        <taxon>Rotaria</taxon>
    </lineage>
</organism>
<dbReference type="InterPro" id="IPR036055">
    <property type="entry name" value="LDL_receptor-like_sf"/>
</dbReference>
<proteinExistence type="predicted"/>
<dbReference type="Proteomes" id="UP000663872">
    <property type="component" value="Unassembled WGS sequence"/>
</dbReference>
<evidence type="ECO:0000256" key="9">
    <source>
        <dbReference type="SAM" id="Phobius"/>
    </source>
</evidence>
<evidence type="ECO:0000256" key="6">
    <source>
        <dbReference type="ARBA" id="ARBA00023157"/>
    </source>
</evidence>
<keyword evidence="4 9" id="KW-1133">Transmembrane helix</keyword>
<evidence type="ECO:0000256" key="7">
    <source>
        <dbReference type="PROSITE-ProRule" id="PRU00076"/>
    </source>
</evidence>
<feature type="disulfide bond" evidence="8">
    <location>
        <begin position="168"/>
        <end position="180"/>
    </location>
</feature>
<dbReference type="Gene3D" id="1.20.1070.10">
    <property type="entry name" value="Rhodopsin 7-helix transmembrane proteins"/>
    <property type="match status" value="1"/>
</dbReference>
<dbReference type="GO" id="GO:0005886">
    <property type="term" value="C:plasma membrane"/>
    <property type="evidence" value="ECO:0007669"/>
    <property type="project" value="TreeGrafter"/>
</dbReference>
<keyword evidence="3" id="KW-0677">Repeat</keyword>
<evidence type="ECO:0000256" key="1">
    <source>
        <dbReference type="ARBA" id="ARBA00004167"/>
    </source>
</evidence>
<evidence type="ECO:0000256" key="2">
    <source>
        <dbReference type="ARBA" id="ARBA00022692"/>
    </source>
</evidence>